<gene>
    <name evidence="4" type="ORF">GCM10010226_19910</name>
</gene>
<evidence type="ECO:0000256" key="1">
    <source>
        <dbReference type="ARBA" id="ARBA00023125"/>
    </source>
</evidence>
<dbReference type="PROSITE" id="PS50977">
    <property type="entry name" value="HTH_TETR_2"/>
    <property type="match status" value="1"/>
</dbReference>
<accession>A0A918H870</accession>
<protein>
    <submittedName>
        <fullName evidence="4">TetR family transcriptional regulator</fullName>
    </submittedName>
</protein>
<evidence type="ECO:0000259" key="3">
    <source>
        <dbReference type="PROSITE" id="PS50977"/>
    </source>
</evidence>
<keyword evidence="5" id="KW-1185">Reference proteome</keyword>
<feature type="domain" description="HTH tetR-type" evidence="3">
    <location>
        <begin position="14"/>
        <end position="73"/>
    </location>
</feature>
<dbReference type="InterPro" id="IPR050109">
    <property type="entry name" value="HTH-type_TetR-like_transc_reg"/>
</dbReference>
<evidence type="ECO:0000256" key="2">
    <source>
        <dbReference type="PROSITE-ProRule" id="PRU00335"/>
    </source>
</evidence>
<sequence>MTPGKAAPGTRAATSARDRLLDAAAELFYREGPGIPTDDLCRVAGVSKRSMYQLFDSKDALLAASLEHLAPAVTASVLPAPDTGPGPRARMLYVFERLEEAAGSPGYLGCPYAAAQVALRDPSHTASVVAARVKRRMLDFFRAEAARAGATDPDLLARQLAVVYDGAATRAGIGADDLGGLAVVTASALIDAAGITE</sequence>
<dbReference type="InterPro" id="IPR001647">
    <property type="entry name" value="HTH_TetR"/>
</dbReference>
<dbReference type="InterPro" id="IPR009057">
    <property type="entry name" value="Homeodomain-like_sf"/>
</dbReference>
<dbReference type="PANTHER" id="PTHR30055:SF200">
    <property type="entry name" value="HTH-TYPE TRANSCRIPTIONAL REPRESSOR BDCR"/>
    <property type="match status" value="1"/>
</dbReference>
<dbReference type="Gene3D" id="1.10.357.10">
    <property type="entry name" value="Tetracycline Repressor, domain 2"/>
    <property type="match status" value="1"/>
</dbReference>
<reference evidence="4" key="1">
    <citation type="journal article" date="2014" name="Int. J. Syst. Evol. Microbiol.">
        <title>Complete genome sequence of Corynebacterium casei LMG S-19264T (=DSM 44701T), isolated from a smear-ripened cheese.</title>
        <authorList>
            <consortium name="US DOE Joint Genome Institute (JGI-PGF)"/>
            <person name="Walter F."/>
            <person name="Albersmeier A."/>
            <person name="Kalinowski J."/>
            <person name="Ruckert C."/>
        </authorList>
    </citation>
    <scope>NUCLEOTIDE SEQUENCE</scope>
    <source>
        <strain evidence="4">JCM 4125</strain>
    </source>
</reference>
<dbReference type="RefSeq" id="WP_189709896.1">
    <property type="nucleotide sequence ID" value="NZ_BMSA01000004.1"/>
</dbReference>
<dbReference type="SUPFAM" id="SSF48498">
    <property type="entry name" value="Tetracyclin repressor-like, C-terminal domain"/>
    <property type="match status" value="1"/>
</dbReference>
<comment type="caution">
    <text evidence="4">The sequence shown here is derived from an EMBL/GenBank/DDBJ whole genome shotgun (WGS) entry which is preliminary data.</text>
</comment>
<dbReference type="Pfam" id="PF00440">
    <property type="entry name" value="TetR_N"/>
    <property type="match status" value="1"/>
</dbReference>
<dbReference type="GO" id="GO:0003700">
    <property type="term" value="F:DNA-binding transcription factor activity"/>
    <property type="evidence" value="ECO:0007669"/>
    <property type="project" value="TreeGrafter"/>
</dbReference>
<reference evidence="4" key="2">
    <citation type="submission" date="2020-09" db="EMBL/GenBank/DDBJ databases">
        <authorList>
            <person name="Sun Q."/>
            <person name="Ohkuma M."/>
        </authorList>
    </citation>
    <scope>NUCLEOTIDE SEQUENCE</scope>
    <source>
        <strain evidence="4">JCM 4125</strain>
    </source>
</reference>
<proteinExistence type="predicted"/>
<evidence type="ECO:0000313" key="5">
    <source>
        <dbReference type="Proteomes" id="UP000646776"/>
    </source>
</evidence>
<evidence type="ECO:0000313" key="4">
    <source>
        <dbReference type="EMBL" id="GGT43524.1"/>
    </source>
</evidence>
<dbReference type="InterPro" id="IPR036271">
    <property type="entry name" value="Tet_transcr_reg_TetR-rel_C_sf"/>
</dbReference>
<feature type="DNA-binding region" description="H-T-H motif" evidence="2">
    <location>
        <begin position="36"/>
        <end position="55"/>
    </location>
</feature>
<dbReference type="GO" id="GO:0000976">
    <property type="term" value="F:transcription cis-regulatory region binding"/>
    <property type="evidence" value="ECO:0007669"/>
    <property type="project" value="TreeGrafter"/>
</dbReference>
<keyword evidence="1 2" id="KW-0238">DNA-binding</keyword>
<dbReference type="AlphaFoldDB" id="A0A918H870"/>
<dbReference type="PANTHER" id="PTHR30055">
    <property type="entry name" value="HTH-TYPE TRANSCRIPTIONAL REGULATOR RUTR"/>
    <property type="match status" value="1"/>
</dbReference>
<dbReference type="EMBL" id="BMSA01000004">
    <property type="protein sequence ID" value="GGT43524.1"/>
    <property type="molecule type" value="Genomic_DNA"/>
</dbReference>
<dbReference type="Proteomes" id="UP000646776">
    <property type="component" value="Unassembled WGS sequence"/>
</dbReference>
<name>A0A918H870_9ACTN</name>
<dbReference type="SUPFAM" id="SSF46689">
    <property type="entry name" value="Homeodomain-like"/>
    <property type="match status" value="1"/>
</dbReference>
<organism evidence="4 5">
    <name type="scientific">Streptomyces phaeofaciens</name>
    <dbReference type="NCBI Taxonomy" id="68254"/>
    <lineage>
        <taxon>Bacteria</taxon>
        <taxon>Bacillati</taxon>
        <taxon>Actinomycetota</taxon>
        <taxon>Actinomycetes</taxon>
        <taxon>Kitasatosporales</taxon>
        <taxon>Streptomycetaceae</taxon>
        <taxon>Streptomyces</taxon>
    </lineage>
</organism>
<dbReference type="PRINTS" id="PR00455">
    <property type="entry name" value="HTHTETR"/>
</dbReference>